<evidence type="ECO:0000313" key="2">
    <source>
        <dbReference type="Proteomes" id="UP001356427"/>
    </source>
</evidence>
<dbReference type="Proteomes" id="UP001356427">
    <property type="component" value="Unassembled WGS sequence"/>
</dbReference>
<dbReference type="EMBL" id="JAGTTL010000025">
    <property type="protein sequence ID" value="KAK6303066.1"/>
    <property type="molecule type" value="Genomic_DNA"/>
</dbReference>
<gene>
    <name evidence="1" type="ORF">J4Q44_G00274210</name>
</gene>
<comment type="caution">
    <text evidence="1">The sequence shown here is derived from an EMBL/GenBank/DDBJ whole genome shotgun (WGS) entry which is preliminary data.</text>
</comment>
<reference evidence="1 2" key="1">
    <citation type="submission" date="2021-04" db="EMBL/GenBank/DDBJ databases">
        <authorList>
            <person name="De Guttry C."/>
            <person name="Zahm M."/>
            <person name="Klopp C."/>
            <person name="Cabau C."/>
            <person name="Louis A."/>
            <person name="Berthelot C."/>
            <person name="Parey E."/>
            <person name="Roest Crollius H."/>
            <person name="Montfort J."/>
            <person name="Robinson-Rechavi M."/>
            <person name="Bucao C."/>
            <person name="Bouchez O."/>
            <person name="Gislard M."/>
            <person name="Lluch J."/>
            <person name="Milhes M."/>
            <person name="Lampietro C."/>
            <person name="Lopez Roques C."/>
            <person name="Donnadieu C."/>
            <person name="Braasch I."/>
            <person name="Desvignes T."/>
            <person name="Postlethwait J."/>
            <person name="Bobe J."/>
            <person name="Wedekind C."/>
            <person name="Guiguen Y."/>
        </authorList>
    </citation>
    <scope>NUCLEOTIDE SEQUENCE [LARGE SCALE GENOMIC DNA]</scope>
    <source>
        <strain evidence="1">Cs_M1</strain>
        <tissue evidence="1">Blood</tissue>
    </source>
</reference>
<protein>
    <submittedName>
        <fullName evidence="1">Uncharacterized protein</fullName>
    </submittedName>
</protein>
<name>A0AAN8QLA1_9TELE</name>
<sequence length="373" mass="40620">LWGGPQEGVQAPTAGSIHRGAPQVILSLISLWVPRGGCSLTHGGLGCPWSAWMAWGGPQEGVQAPTAGSIHRGAPHVTLSLISLWVPRGGCSLTHGGFGCPWSAWLAWGRPQEGVQAPPPRSIHRGAPQVILGLISLWGHRGGFSLTHGGFGCPWSAWLAWRRPQEGVQAPPSRSIHRGAPQVTLSLISLWVPRGGCSLTHGGFGCPWPAWPAWGRPQEGVQAPPSRSIHRGAPQVIFTRRTRGGLLTHTWAFWVPMAGMGETESSPPHTKVIQQARRKGREREREREQIIHGHRAASLHWSCLHSAALLWERFTHTLTHSLTQTHTDKPIHLGLLPHALLTSMQAHIDLCDLWSSMHLVLNSLPSKGHLPWA</sequence>
<organism evidence="1 2">
    <name type="scientific">Coregonus suidteri</name>
    <dbReference type="NCBI Taxonomy" id="861788"/>
    <lineage>
        <taxon>Eukaryota</taxon>
        <taxon>Metazoa</taxon>
        <taxon>Chordata</taxon>
        <taxon>Craniata</taxon>
        <taxon>Vertebrata</taxon>
        <taxon>Euteleostomi</taxon>
        <taxon>Actinopterygii</taxon>
        <taxon>Neopterygii</taxon>
        <taxon>Teleostei</taxon>
        <taxon>Protacanthopterygii</taxon>
        <taxon>Salmoniformes</taxon>
        <taxon>Salmonidae</taxon>
        <taxon>Coregoninae</taxon>
        <taxon>Coregonus</taxon>
    </lineage>
</organism>
<feature type="non-terminal residue" evidence="1">
    <location>
        <position position="1"/>
    </location>
</feature>
<keyword evidence="2" id="KW-1185">Reference proteome</keyword>
<dbReference type="AlphaFoldDB" id="A0AAN8QLA1"/>
<accession>A0AAN8QLA1</accession>
<proteinExistence type="predicted"/>
<evidence type="ECO:0000313" key="1">
    <source>
        <dbReference type="EMBL" id="KAK6303066.1"/>
    </source>
</evidence>